<evidence type="ECO:0000256" key="8">
    <source>
        <dbReference type="ARBA" id="ARBA00038423"/>
    </source>
</evidence>
<dbReference type="AlphaFoldDB" id="A0A8J2NU17"/>
<protein>
    <recommendedName>
        <fullName evidence="9">Transportin-1</fullName>
    </recommendedName>
    <alternativeName>
        <fullName evidence="10">Importin beta-2</fullName>
    </alternativeName>
    <alternativeName>
        <fullName evidence="11">Karyopherin beta-2</fullName>
    </alternativeName>
</protein>
<evidence type="ECO:0000256" key="2">
    <source>
        <dbReference type="ARBA" id="ARBA00004496"/>
    </source>
</evidence>
<dbReference type="Proteomes" id="UP000708208">
    <property type="component" value="Unassembled WGS sequence"/>
</dbReference>
<dbReference type="PANTHER" id="PTHR10527">
    <property type="entry name" value="IMPORTIN BETA"/>
    <property type="match status" value="1"/>
</dbReference>
<dbReference type="GO" id="GO:0031267">
    <property type="term" value="F:small GTPase binding"/>
    <property type="evidence" value="ECO:0007669"/>
    <property type="project" value="InterPro"/>
</dbReference>
<dbReference type="GO" id="GO:0006606">
    <property type="term" value="P:protein import into nucleus"/>
    <property type="evidence" value="ECO:0007669"/>
    <property type="project" value="InterPro"/>
</dbReference>
<evidence type="ECO:0000313" key="14">
    <source>
        <dbReference type="EMBL" id="CAG7718382.1"/>
    </source>
</evidence>
<gene>
    <name evidence="14" type="ORF">AFUS01_LOCUS7775</name>
</gene>
<dbReference type="SMART" id="SM00913">
    <property type="entry name" value="IBN_N"/>
    <property type="match status" value="1"/>
</dbReference>
<organism evidence="14 15">
    <name type="scientific">Allacma fusca</name>
    <dbReference type="NCBI Taxonomy" id="39272"/>
    <lineage>
        <taxon>Eukaryota</taxon>
        <taxon>Metazoa</taxon>
        <taxon>Ecdysozoa</taxon>
        <taxon>Arthropoda</taxon>
        <taxon>Hexapoda</taxon>
        <taxon>Collembola</taxon>
        <taxon>Symphypleona</taxon>
        <taxon>Sminthuridae</taxon>
        <taxon>Allacma</taxon>
    </lineage>
</organism>
<evidence type="ECO:0000259" key="13">
    <source>
        <dbReference type="SMART" id="SM00913"/>
    </source>
</evidence>
<feature type="domain" description="Importin N-terminal" evidence="13">
    <location>
        <begin position="31"/>
        <end position="113"/>
    </location>
</feature>
<keyword evidence="3" id="KW-0813">Transport</keyword>
<evidence type="ECO:0000256" key="12">
    <source>
        <dbReference type="SAM" id="MobiDB-lite"/>
    </source>
</evidence>
<comment type="caution">
    <text evidence="14">The sequence shown here is derived from an EMBL/GenBank/DDBJ whole genome shotgun (WGS) entry which is preliminary data.</text>
</comment>
<keyword evidence="15" id="KW-1185">Reference proteome</keyword>
<keyword evidence="6" id="KW-0653">Protein transport</keyword>
<dbReference type="FunFam" id="1.25.10.10:FF:000028">
    <property type="entry name" value="Transportin-1 isoform 1"/>
    <property type="match status" value="1"/>
</dbReference>
<dbReference type="Pfam" id="PF13513">
    <property type="entry name" value="HEAT_EZ"/>
    <property type="match status" value="1"/>
</dbReference>
<evidence type="ECO:0000256" key="10">
    <source>
        <dbReference type="ARBA" id="ARBA00076938"/>
    </source>
</evidence>
<evidence type="ECO:0000256" key="7">
    <source>
        <dbReference type="ARBA" id="ARBA00023242"/>
    </source>
</evidence>
<evidence type="ECO:0000256" key="6">
    <source>
        <dbReference type="ARBA" id="ARBA00022927"/>
    </source>
</evidence>
<keyword evidence="7" id="KW-0539">Nucleus</keyword>
<evidence type="ECO:0000313" key="15">
    <source>
        <dbReference type="Proteomes" id="UP000708208"/>
    </source>
</evidence>
<accession>A0A8J2NU17</accession>
<name>A0A8J2NU17_9HEXA</name>
<evidence type="ECO:0000256" key="5">
    <source>
        <dbReference type="ARBA" id="ARBA00022737"/>
    </source>
</evidence>
<feature type="region of interest" description="Disordered" evidence="12">
    <location>
        <begin position="342"/>
        <end position="374"/>
    </location>
</feature>
<dbReference type="InterPro" id="IPR000357">
    <property type="entry name" value="HEAT"/>
</dbReference>
<dbReference type="InterPro" id="IPR057546">
    <property type="entry name" value="HEAT_GCN1"/>
</dbReference>
<evidence type="ECO:0000256" key="9">
    <source>
        <dbReference type="ARBA" id="ARBA00067327"/>
    </source>
</evidence>
<reference evidence="14" key="1">
    <citation type="submission" date="2021-06" db="EMBL/GenBank/DDBJ databases">
        <authorList>
            <person name="Hodson N. C."/>
            <person name="Mongue J. A."/>
            <person name="Jaron S. K."/>
        </authorList>
    </citation>
    <scope>NUCLEOTIDE SEQUENCE</scope>
</reference>
<dbReference type="GO" id="GO:0031981">
    <property type="term" value="C:nuclear lumen"/>
    <property type="evidence" value="ECO:0007669"/>
    <property type="project" value="UniProtKB-ARBA"/>
</dbReference>
<comment type="similarity">
    <text evidence="8">Belongs to the importin beta family. Importin beta-2 subfamily.</text>
</comment>
<dbReference type="EMBL" id="CAJVCH010053034">
    <property type="protein sequence ID" value="CAG7718382.1"/>
    <property type="molecule type" value="Genomic_DNA"/>
</dbReference>
<keyword evidence="5" id="KW-0677">Repeat</keyword>
<dbReference type="InterPro" id="IPR001494">
    <property type="entry name" value="Importin-beta_N"/>
</dbReference>
<sequence length="902" mass="102084">MAWQPQEEGLRQIIQLLKESQSPDTATQRMVQQKLEELSKYSDFNNYLIFVLTKLNSEGKAKWPNSESVQKINDATRSLSGLILKNNLKQHYDVLPRETTEFIKAECLSALSDPSSLIRATVGILITTIQCKAKITSWPELIPTLCSMLDSQDYHACEGAFGALQKICEDSADSLDSDEMNRPLNILIPKFLQFFQHQSPRIRSHAIACVNQFIINKSQALMAHIELFVQSLFHLAGDEDTEVKKNICRALVMLLDVRLDRLFPHMVAIIEYMLIRTQDREESVALEACEFWLTLAETQICHDVLAPYLPRIIPVLVKGMRYSEIDIILLKGDVEEDEMIPDREEDIRPRFHKSKTQRIGSAENGDADDDDDDIMDDESGLSDWNLRKCSAAALDVLANVFRDDLLPVLLPILKETLFHTEWEIKESAILALGAIAEGCMTGMVPHLPELIPYLISCLADKKSLVRSITCWTLSRYSHWVVGQPHDLYLKSLMTELLKRILDSNKRVQEAACSAFATLEEEACTELVPYLGFILETLVFAFSKYQHKNLLILYDAIGTLADSVGHHLNKTEYINLLMPPLIQKWNMLKDEDKDLFPLLECLSSIATALQSGFLPYSEPVYRRCVSLVEQTLNQHIANMQNPEQFEAPDKDFMIVALDLLSGLAEGLNGFIDKLVINSNILQLLYQCMQDPMPEVRQSSFALLGDLTKACFQHVSPYVSDFLPILGQNLNPELISVCNNATWAIGEIAIKMGGDMRVYIPMVLNQLIVIINYPSTPKTLMENTAITIGRLGYVCPAEVAPSLPQFVRKWCSSLRNIRDNEEKDSAFRGMCHMIQVNPSGILSDFIFFCDSVASWTTPKADLKEMFIKILQGYKQQLSENGCWKQVADSFPPQLAERLQTHYGI</sequence>
<dbReference type="GO" id="GO:0005737">
    <property type="term" value="C:cytoplasm"/>
    <property type="evidence" value="ECO:0007669"/>
    <property type="project" value="UniProtKB-SubCell"/>
</dbReference>
<keyword evidence="4" id="KW-0963">Cytoplasm</keyword>
<evidence type="ECO:0000256" key="4">
    <source>
        <dbReference type="ARBA" id="ARBA00022490"/>
    </source>
</evidence>
<dbReference type="InterPro" id="IPR040122">
    <property type="entry name" value="Importin_beta"/>
</dbReference>
<dbReference type="OrthoDB" id="951172at2759"/>
<comment type="subcellular location">
    <subcellularLocation>
        <location evidence="2">Cytoplasm</location>
    </subcellularLocation>
    <subcellularLocation>
        <location evidence="1">Nucleus</location>
    </subcellularLocation>
</comment>
<dbReference type="Pfam" id="PF23271">
    <property type="entry name" value="HEAT_GCN1"/>
    <property type="match status" value="1"/>
</dbReference>
<evidence type="ECO:0000256" key="11">
    <source>
        <dbReference type="ARBA" id="ARBA00080641"/>
    </source>
</evidence>
<feature type="compositionally biased region" description="Acidic residues" evidence="12">
    <location>
        <begin position="365"/>
        <end position="374"/>
    </location>
</feature>
<evidence type="ECO:0000256" key="3">
    <source>
        <dbReference type="ARBA" id="ARBA00022448"/>
    </source>
</evidence>
<proteinExistence type="inferred from homology"/>
<dbReference type="Pfam" id="PF02985">
    <property type="entry name" value="HEAT"/>
    <property type="match status" value="1"/>
</dbReference>
<evidence type="ECO:0000256" key="1">
    <source>
        <dbReference type="ARBA" id="ARBA00004123"/>
    </source>
</evidence>
<dbReference type="Pfam" id="PF03810">
    <property type="entry name" value="IBN_N"/>
    <property type="match status" value="1"/>
</dbReference>